<dbReference type="Pfam" id="PF00854">
    <property type="entry name" value="PTR2"/>
    <property type="match status" value="1"/>
</dbReference>
<feature type="compositionally biased region" description="Polar residues" evidence="8">
    <location>
        <begin position="587"/>
        <end position="613"/>
    </location>
</feature>
<feature type="transmembrane region" description="Helical" evidence="9">
    <location>
        <begin position="281"/>
        <end position="301"/>
    </location>
</feature>
<dbReference type="Proteomes" id="UP000271974">
    <property type="component" value="Unassembled WGS sequence"/>
</dbReference>
<keyword evidence="6 9" id="KW-0472">Membrane</keyword>
<dbReference type="EMBL" id="RQTK01000280">
    <property type="protein sequence ID" value="RUS82583.1"/>
    <property type="molecule type" value="Genomic_DNA"/>
</dbReference>
<gene>
    <name evidence="10" type="ORF">EGW08_009657</name>
</gene>
<dbReference type="GO" id="GO:0016020">
    <property type="term" value="C:membrane"/>
    <property type="evidence" value="ECO:0007669"/>
    <property type="project" value="UniProtKB-SubCell"/>
</dbReference>
<comment type="subcellular location">
    <subcellularLocation>
        <location evidence="1 7">Membrane</location>
        <topology evidence="1 7">Multi-pass membrane protein</topology>
    </subcellularLocation>
</comment>
<dbReference type="InterPro" id="IPR000109">
    <property type="entry name" value="POT_fam"/>
</dbReference>
<feature type="transmembrane region" description="Helical" evidence="9">
    <location>
        <begin position="151"/>
        <end position="170"/>
    </location>
</feature>
<dbReference type="OrthoDB" id="8904098at2759"/>
<reference evidence="10 11" key="1">
    <citation type="submission" date="2019-01" db="EMBL/GenBank/DDBJ databases">
        <title>A draft genome assembly of the solar-powered sea slug Elysia chlorotica.</title>
        <authorList>
            <person name="Cai H."/>
            <person name="Li Q."/>
            <person name="Fang X."/>
            <person name="Li J."/>
            <person name="Curtis N.E."/>
            <person name="Altenburger A."/>
            <person name="Shibata T."/>
            <person name="Feng M."/>
            <person name="Maeda T."/>
            <person name="Schwartz J.A."/>
            <person name="Shigenobu S."/>
            <person name="Lundholm N."/>
            <person name="Nishiyama T."/>
            <person name="Yang H."/>
            <person name="Hasebe M."/>
            <person name="Li S."/>
            <person name="Pierce S.K."/>
            <person name="Wang J."/>
        </authorList>
    </citation>
    <scope>NUCLEOTIDE SEQUENCE [LARGE SCALE GENOMIC DNA]</scope>
    <source>
        <strain evidence="10">EC2010</strain>
        <tissue evidence="10">Whole organism of an adult</tissue>
    </source>
</reference>
<feature type="transmembrane region" description="Helical" evidence="9">
    <location>
        <begin position="240"/>
        <end position="260"/>
    </location>
</feature>
<evidence type="ECO:0000256" key="3">
    <source>
        <dbReference type="ARBA" id="ARBA00022692"/>
    </source>
</evidence>
<dbReference type="SUPFAM" id="SSF103473">
    <property type="entry name" value="MFS general substrate transporter"/>
    <property type="match status" value="1"/>
</dbReference>
<feature type="transmembrane region" description="Helical" evidence="9">
    <location>
        <begin position="120"/>
        <end position="139"/>
    </location>
</feature>
<dbReference type="InterPro" id="IPR036259">
    <property type="entry name" value="MFS_trans_sf"/>
</dbReference>
<feature type="compositionally biased region" description="Basic and acidic residues" evidence="8">
    <location>
        <begin position="461"/>
        <end position="480"/>
    </location>
</feature>
<dbReference type="GO" id="GO:0006857">
    <property type="term" value="P:oligopeptide transport"/>
    <property type="evidence" value="ECO:0007669"/>
    <property type="project" value="InterPro"/>
</dbReference>
<feature type="transmembrane region" description="Helical" evidence="9">
    <location>
        <begin position="307"/>
        <end position="326"/>
    </location>
</feature>
<evidence type="ECO:0000313" key="11">
    <source>
        <dbReference type="Proteomes" id="UP000271974"/>
    </source>
</evidence>
<feature type="region of interest" description="Disordered" evidence="8">
    <location>
        <begin position="359"/>
        <end position="658"/>
    </location>
</feature>
<evidence type="ECO:0000256" key="6">
    <source>
        <dbReference type="ARBA" id="ARBA00023136"/>
    </source>
</evidence>
<feature type="transmembrane region" description="Helical" evidence="9">
    <location>
        <begin position="176"/>
        <end position="198"/>
    </location>
</feature>
<evidence type="ECO:0000256" key="1">
    <source>
        <dbReference type="ARBA" id="ARBA00004141"/>
    </source>
</evidence>
<dbReference type="InterPro" id="IPR018456">
    <property type="entry name" value="PTR2_symporter_CS"/>
</dbReference>
<dbReference type="GO" id="GO:0022857">
    <property type="term" value="F:transmembrane transporter activity"/>
    <property type="evidence" value="ECO:0007669"/>
    <property type="project" value="InterPro"/>
</dbReference>
<evidence type="ECO:0000256" key="9">
    <source>
        <dbReference type="SAM" id="Phobius"/>
    </source>
</evidence>
<feature type="compositionally biased region" description="Basic and acidic residues" evidence="8">
    <location>
        <begin position="359"/>
        <end position="377"/>
    </location>
</feature>
<name>A0A433TLX1_ELYCH</name>
<keyword evidence="4" id="KW-0653">Protein transport</keyword>
<dbReference type="PANTHER" id="PTHR11654">
    <property type="entry name" value="OLIGOPEPTIDE TRANSPORTER-RELATED"/>
    <property type="match status" value="1"/>
</dbReference>
<comment type="similarity">
    <text evidence="2 7">Belongs to the major facilitator superfamily. Proton-dependent oligopeptide transporter (POT/PTR) (TC 2.A.17) family.</text>
</comment>
<evidence type="ECO:0000256" key="5">
    <source>
        <dbReference type="ARBA" id="ARBA00022989"/>
    </source>
</evidence>
<sequence>MKRRLLRSAELITCRLKKHSLDDRCLSPNALTWRAERPGFDPSKVFKAFCAEHLPSPSTLEPSYSKEMDRFYSHGYTAFFPTRPSTCPESPLPEPLTLRVSAVRLLVLVLILTTEMCERLAYYSIVAGMILYSTSNLGFDLIEAVILNQIFIGYAFLTPMLGGFLADSYLGRYRTIYISCILYICGLALVLSSAVKYHEWGWPETDAVRVQLKSFGLMPNVTAIYAILWTSPSTDIQRRWLFISGLGLIGLGTGGIKANVGPFGAEQIQARGREVLQSYFNWFYWVINLGSLMSFTAVAYVQQEVSFVWGFFIPTVSMCAGTLIFVSGQSLYTKTSPRGSILVVACGICGQGACRSKPELNPDKSIHSTQSKPEHNPDLSIHSTQSKPKLNPDLSIHSTQSKPKLNPDLSIHSTQSKPELNPDLSIHSAQSKPEPNLDLCIHSTQRKPELNPDLSIHSTQRKPEPNPDKSIHSTQRKPELNPDLSIHFAQSKPEPNPDLSIHSTQSKPELNPDLSIHSTQSKPKLNPDLSIHSTQSKPELNPDLSIHSTQRKPELNPDLSIHFAQSKPEPNPDLSIHSAQRKPESNLDLSIHSTQSKPELNTDLSIHSTQSKPKPNPHHSIHSTQSKPEPNPDLSIHSTQSKPELNPDLSIHSTQSKP</sequence>
<dbReference type="PROSITE" id="PS01023">
    <property type="entry name" value="PTR2_2"/>
    <property type="match status" value="1"/>
</dbReference>
<protein>
    <recommendedName>
        <fullName evidence="12">Major facilitator superfamily (MFS) profile domain-containing protein</fullName>
    </recommendedName>
</protein>
<evidence type="ECO:0008006" key="12">
    <source>
        <dbReference type="Google" id="ProtNLM"/>
    </source>
</evidence>
<evidence type="ECO:0000256" key="7">
    <source>
        <dbReference type="RuleBase" id="RU003755"/>
    </source>
</evidence>
<keyword evidence="7" id="KW-0813">Transport</keyword>
<keyword evidence="4" id="KW-0571">Peptide transport</keyword>
<accession>A0A433TLX1</accession>
<keyword evidence="5 9" id="KW-1133">Transmembrane helix</keyword>
<keyword evidence="3 7" id="KW-0812">Transmembrane</keyword>
<comment type="caution">
    <text evidence="10">The sequence shown here is derived from an EMBL/GenBank/DDBJ whole genome shotgun (WGS) entry which is preliminary data.</text>
</comment>
<proteinExistence type="inferred from homology"/>
<evidence type="ECO:0000313" key="10">
    <source>
        <dbReference type="EMBL" id="RUS82583.1"/>
    </source>
</evidence>
<keyword evidence="11" id="KW-1185">Reference proteome</keyword>
<dbReference type="AlphaFoldDB" id="A0A433TLX1"/>
<evidence type="ECO:0000256" key="2">
    <source>
        <dbReference type="ARBA" id="ARBA00005982"/>
    </source>
</evidence>
<evidence type="ECO:0000256" key="8">
    <source>
        <dbReference type="SAM" id="MobiDB-lite"/>
    </source>
</evidence>
<dbReference type="Gene3D" id="1.20.1250.20">
    <property type="entry name" value="MFS general substrate transporter like domains"/>
    <property type="match status" value="1"/>
</dbReference>
<feature type="transmembrane region" description="Helical" evidence="9">
    <location>
        <begin position="210"/>
        <end position="228"/>
    </location>
</feature>
<evidence type="ECO:0000256" key="4">
    <source>
        <dbReference type="ARBA" id="ARBA00022856"/>
    </source>
</evidence>
<organism evidence="10 11">
    <name type="scientific">Elysia chlorotica</name>
    <name type="common">Eastern emerald elysia</name>
    <name type="synonym">Sea slug</name>
    <dbReference type="NCBI Taxonomy" id="188477"/>
    <lineage>
        <taxon>Eukaryota</taxon>
        <taxon>Metazoa</taxon>
        <taxon>Spiralia</taxon>
        <taxon>Lophotrochozoa</taxon>
        <taxon>Mollusca</taxon>
        <taxon>Gastropoda</taxon>
        <taxon>Heterobranchia</taxon>
        <taxon>Euthyneura</taxon>
        <taxon>Panpulmonata</taxon>
        <taxon>Sacoglossa</taxon>
        <taxon>Placobranchoidea</taxon>
        <taxon>Plakobranchidae</taxon>
        <taxon>Elysia</taxon>
    </lineage>
</organism>